<name>A0A367V8Q4_9PROT</name>
<dbReference type="EMBL" id="JPWB01000005">
    <property type="protein sequence ID" value="RCK21577.1"/>
    <property type="molecule type" value="Genomic_DNA"/>
</dbReference>
<dbReference type="InterPro" id="IPR009056">
    <property type="entry name" value="Cyt_c-like_dom"/>
</dbReference>
<keyword evidence="1 4" id="KW-0349">Heme</keyword>
<evidence type="ECO:0000313" key="6">
    <source>
        <dbReference type="EMBL" id="RCK21577.1"/>
    </source>
</evidence>
<dbReference type="PROSITE" id="PS51007">
    <property type="entry name" value="CYTC"/>
    <property type="match status" value="1"/>
</dbReference>
<dbReference type="Pfam" id="PF13442">
    <property type="entry name" value="Cytochrome_CBB3"/>
    <property type="match status" value="1"/>
</dbReference>
<dbReference type="InterPro" id="IPR036909">
    <property type="entry name" value="Cyt_c-like_dom_sf"/>
</dbReference>
<evidence type="ECO:0000256" key="3">
    <source>
        <dbReference type="ARBA" id="ARBA00023004"/>
    </source>
</evidence>
<feature type="domain" description="Cytochrome c" evidence="5">
    <location>
        <begin position="33"/>
        <end position="119"/>
    </location>
</feature>
<keyword evidence="2 4" id="KW-0479">Metal-binding</keyword>
<dbReference type="Gene3D" id="1.10.760.10">
    <property type="entry name" value="Cytochrome c-like domain"/>
    <property type="match status" value="1"/>
</dbReference>
<gene>
    <name evidence="6" type="ORF">TH6_13375</name>
</gene>
<evidence type="ECO:0000256" key="2">
    <source>
        <dbReference type="ARBA" id="ARBA00022723"/>
    </source>
</evidence>
<protein>
    <submittedName>
        <fullName evidence="6">Cytochrome C</fullName>
    </submittedName>
</protein>
<dbReference type="SUPFAM" id="SSF46626">
    <property type="entry name" value="Cytochrome c"/>
    <property type="match status" value="1"/>
</dbReference>
<dbReference type="AlphaFoldDB" id="A0A367V8Q4"/>
<evidence type="ECO:0000256" key="4">
    <source>
        <dbReference type="PROSITE-ProRule" id="PRU00433"/>
    </source>
</evidence>
<reference evidence="6 7" key="1">
    <citation type="submission" date="2014-07" db="EMBL/GenBank/DDBJ databases">
        <title>Draft genome sequence of Thalassospira profundimaris R8-17.</title>
        <authorList>
            <person name="Lai Q."/>
            <person name="Shao Z."/>
        </authorList>
    </citation>
    <scope>NUCLEOTIDE SEQUENCE [LARGE SCALE GENOMIC DNA]</scope>
    <source>
        <strain evidence="6 7">R8-17</strain>
    </source>
</reference>
<evidence type="ECO:0000256" key="1">
    <source>
        <dbReference type="ARBA" id="ARBA00022617"/>
    </source>
</evidence>
<keyword evidence="3 4" id="KW-0408">Iron</keyword>
<comment type="caution">
    <text evidence="6">The sequence shown here is derived from an EMBL/GenBank/DDBJ whole genome shotgun (WGS) entry which is preliminary data.</text>
</comment>
<dbReference type="GO" id="GO:0046872">
    <property type="term" value="F:metal ion binding"/>
    <property type="evidence" value="ECO:0007669"/>
    <property type="project" value="UniProtKB-KW"/>
</dbReference>
<dbReference type="GO" id="GO:0020037">
    <property type="term" value="F:heme binding"/>
    <property type="evidence" value="ECO:0007669"/>
    <property type="project" value="InterPro"/>
</dbReference>
<dbReference type="RefSeq" id="WP_062955653.1">
    <property type="nucleotide sequence ID" value="NZ_JPWB01000005.1"/>
</dbReference>
<evidence type="ECO:0000259" key="5">
    <source>
        <dbReference type="PROSITE" id="PS51007"/>
    </source>
</evidence>
<dbReference type="GO" id="GO:0009055">
    <property type="term" value="F:electron transfer activity"/>
    <property type="evidence" value="ECO:0007669"/>
    <property type="project" value="InterPro"/>
</dbReference>
<dbReference type="Proteomes" id="UP000253061">
    <property type="component" value="Unassembled WGS sequence"/>
</dbReference>
<organism evidence="6 7">
    <name type="scientific">Thalassospira profundimaris</name>
    <dbReference type="NCBI Taxonomy" id="502049"/>
    <lineage>
        <taxon>Bacteria</taxon>
        <taxon>Pseudomonadati</taxon>
        <taxon>Pseudomonadota</taxon>
        <taxon>Alphaproteobacteria</taxon>
        <taxon>Rhodospirillales</taxon>
        <taxon>Thalassospiraceae</taxon>
        <taxon>Thalassospira</taxon>
    </lineage>
</organism>
<accession>A0A367V8Q4</accession>
<proteinExistence type="predicted"/>
<sequence>MQKTSLVILLTGVVALGMWGISDYMAHKGEAYGNVERGQSIAEQTCLRCHTKFEGDSLPDPNVTDAPALASFGQRWPLENLEEALAEGITVSHESVTMPEFSFTPETIADLLSYMDKLTQKANEATKQ</sequence>
<evidence type="ECO:0000313" key="7">
    <source>
        <dbReference type="Proteomes" id="UP000253061"/>
    </source>
</evidence>